<proteinExistence type="inferred from homology"/>
<evidence type="ECO:0000313" key="12">
    <source>
        <dbReference type="Proteomes" id="UP000230750"/>
    </source>
</evidence>
<evidence type="ECO:0000256" key="3">
    <source>
        <dbReference type="ARBA" id="ARBA00017000"/>
    </source>
</evidence>
<dbReference type="PANTHER" id="PTHR21053:SF2">
    <property type="entry name" value="TRANSCRIPTION ELONGATION FACTOR, MITOCHONDRIAL"/>
    <property type="match status" value="1"/>
</dbReference>
<keyword evidence="5" id="KW-0805">Transcription regulation</keyword>
<dbReference type="InterPro" id="IPR039150">
    <property type="entry name" value="TEFM"/>
</dbReference>
<protein>
    <recommendedName>
        <fullName evidence="3">Transcription elongation factor, mitochondrial</fullName>
    </recommendedName>
</protein>
<dbReference type="OrthoDB" id="5949570at2759"/>
<evidence type="ECO:0000256" key="10">
    <source>
        <dbReference type="SAM" id="MobiDB-lite"/>
    </source>
</evidence>
<evidence type="ECO:0000256" key="1">
    <source>
        <dbReference type="ARBA" id="ARBA00004436"/>
    </source>
</evidence>
<evidence type="ECO:0000256" key="7">
    <source>
        <dbReference type="ARBA" id="ARBA00023163"/>
    </source>
</evidence>
<dbReference type="PANTHER" id="PTHR21053">
    <property type="entry name" value="TRANSCRIPTION ELONGATION FACTOR, MITOCHONDRIAL"/>
    <property type="match status" value="1"/>
</dbReference>
<evidence type="ECO:0000256" key="4">
    <source>
        <dbReference type="ARBA" id="ARBA00022946"/>
    </source>
</evidence>
<keyword evidence="11" id="KW-0251">Elongation factor</keyword>
<dbReference type="GO" id="GO:0003746">
    <property type="term" value="F:translation elongation factor activity"/>
    <property type="evidence" value="ECO:0007669"/>
    <property type="project" value="UniProtKB-KW"/>
</dbReference>
<dbReference type="SUPFAM" id="SSF47781">
    <property type="entry name" value="RuvA domain 2-like"/>
    <property type="match status" value="1"/>
</dbReference>
<evidence type="ECO:0000256" key="8">
    <source>
        <dbReference type="ARBA" id="ARBA00023271"/>
    </source>
</evidence>
<dbReference type="EMBL" id="MRZV01002017">
    <property type="protein sequence ID" value="PIK34994.1"/>
    <property type="molecule type" value="Genomic_DNA"/>
</dbReference>
<comment type="subcellular location">
    <subcellularLocation>
        <location evidence="1">Mitochondrion matrix</location>
        <location evidence="1">Mitochondrion nucleoid</location>
    </subcellularLocation>
</comment>
<dbReference type="GO" id="GO:0006392">
    <property type="term" value="P:transcription elongation by mitochondrial RNA polymerase"/>
    <property type="evidence" value="ECO:0007669"/>
    <property type="project" value="InterPro"/>
</dbReference>
<dbReference type="GO" id="GO:0030337">
    <property type="term" value="F:DNA polymerase processivity factor activity"/>
    <property type="evidence" value="ECO:0007669"/>
    <property type="project" value="TreeGrafter"/>
</dbReference>
<evidence type="ECO:0000256" key="2">
    <source>
        <dbReference type="ARBA" id="ARBA00009086"/>
    </source>
</evidence>
<keyword evidence="6" id="KW-0496">Mitochondrion</keyword>
<name>A0A2G8JGU4_STIJA</name>
<evidence type="ECO:0000256" key="5">
    <source>
        <dbReference type="ARBA" id="ARBA00023015"/>
    </source>
</evidence>
<keyword evidence="4" id="KW-0809">Transit peptide</keyword>
<dbReference type="AlphaFoldDB" id="A0A2G8JGU4"/>
<comment type="function">
    <text evidence="9">Transcription elongation factor which increases mitochondrial RNA polymerase processivity. Regulates transcription of the mitochondrial genome, including genes important for the oxidative phosphorylation machinery.</text>
</comment>
<feature type="region of interest" description="Disordered" evidence="10">
    <location>
        <begin position="8"/>
        <end position="27"/>
    </location>
</feature>
<evidence type="ECO:0000313" key="11">
    <source>
        <dbReference type="EMBL" id="PIK34994.1"/>
    </source>
</evidence>
<dbReference type="GO" id="GO:0003676">
    <property type="term" value="F:nucleic acid binding"/>
    <property type="evidence" value="ECO:0007669"/>
    <property type="project" value="InterPro"/>
</dbReference>
<accession>A0A2G8JGU4</accession>
<gene>
    <name evidence="11" type="ORF">BSL78_28179</name>
</gene>
<keyword evidence="11" id="KW-0648">Protein biosynthesis</keyword>
<comment type="caution">
    <text evidence="11">The sequence shown here is derived from an EMBL/GenBank/DDBJ whole genome shotgun (WGS) entry which is preliminary data.</text>
</comment>
<evidence type="ECO:0000256" key="6">
    <source>
        <dbReference type="ARBA" id="ARBA00023128"/>
    </source>
</evidence>
<keyword evidence="8" id="KW-1135">Mitochondrion nucleoid</keyword>
<sequence>MKVLLRALSSDGNSGGPTEDAEQDAELSPVEIDPQWNVHILTKEKDVVSAFNSLNHHQLRKYRHLSLRLSMAITEEREKWGPFKDLGDLLRVRGMGRRTLDRFLAEGLRPRGIRLEPLTRFSYAVTGNEQISKEKLQVFESVVTMDIGLKHLSWLHIDRGRNVRDWQVVEFGDIHPGKYDPVAYFKAMQRLVDEIPRPDLYILEHKSYDKTSKTSYHITLFIRTLESILFGMLNSSFADTGELECVSLSQQRVGKHFGLLVGTRRRSGQAIVKKMLQNFLDIDHDQKVLMQFRPEDFETFENANNFEKELLANSVLKAITFFDVMMDNKEF</sequence>
<organism evidence="11 12">
    <name type="scientific">Stichopus japonicus</name>
    <name type="common">Sea cucumber</name>
    <dbReference type="NCBI Taxonomy" id="307972"/>
    <lineage>
        <taxon>Eukaryota</taxon>
        <taxon>Metazoa</taxon>
        <taxon>Echinodermata</taxon>
        <taxon>Eleutherozoa</taxon>
        <taxon>Echinozoa</taxon>
        <taxon>Holothuroidea</taxon>
        <taxon>Aspidochirotacea</taxon>
        <taxon>Aspidochirotida</taxon>
        <taxon>Stichopodidae</taxon>
        <taxon>Apostichopus</taxon>
    </lineage>
</organism>
<dbReference type="InterPro" id="IPR010994">
    <property type="entry name" value="RuvA_2-like"/>
</dbReference>
<evidence type="ECO:0000256" key="9">
    <source>
        <dbReference type="ARBA" id="ARBA00025262"/>
    </source>
</evidence>
<reference evidence="11 12" key="1">
    <citation type="journal article" date="2017" name="PLoS Biol.">
        <title>The sea cucumber genome provides insights into morphological evolution and visceral regeneration.</title>
        <authorList>
            <person name="Zhang X."/>
            <person name="Sun L."/>
            <person name="Yuan J."/>
            <person name="Sun Y."/>
            <person name="Gao Y."/>
            <person name="Zhang L."/>
            <person name="Li S."/>
            <person name="Dai H."/>
            <person name="Hamel J.F."/>
            <person name="Liu C."/>
            <person name="Yu Y."/>
            <person name="Liu S."/>
            <person name="Lin W."/>
            <person name="Guo K."/>
            <person name="Jin S."/>
            <person name="Xu P."/>
            <person name="Storey K.B."/>
            <person name="Huan P."/>
            <person name="Zhang T."/>
            <person name="Zhou Y."/>
            <person name="Zhang J."/>
            <person name="Lin C."/>
            <person name="Li X."/>
            <person name="Xing L."/>
            <person name="Huo D."/>
            <person name="Sun M."/>
            <person name="Wang L."/>
            <person name="Mercier A."/>
            <person name="Li F."/>
            <person name="Yang H."/>
            <person name="Xiang J."/>
        </authorList>
    </citation>
    <scope>NUCLEOTIDE SEQUENCE [LARGE SCALE GENOMIC DNA]</scope>
    <source>
        <strain evidence="11">Shaxun</strain>
        <tissue evidence="11">Muscle</tissue>
    </source>
</reference>
<dbReference type="STRING" id="307972.A0A2G8JGU4"/>
<dbReference type="Gene3D" id="3.30.420.10">
    <property type="entry name" value="Ribonuclease H-like superfamily/Ribonuclease H"/>
    <property type="match status" value="1"/>
</dbReference>
<keyword evidence="12" id="KW-1185">Reference proteome</keyword>
<dbReference type="GO" id="GO:0042645">
    <property type="term" value="C:mitochondrial nucleoid"/>
    <property type="evidence" value="ECO:0007669"/>
    <property type="project" value="UniProtKB-SubCell"/>
</dbReference>
<dbReference type="Proteomes" id="UP000230750">
    <property type="component" value="Unassembled WGS sequence"/>
</dbReference>
<keyword evidence="7" id="KW-0804">Transcription</keyword>
<comment type="similarity">
    <text evidence="2">Belongs to the TEFM family.</text>
</comment>
<dbReference type="InterPro" id="IPR036397">
    <property type="entry name" value="RNaseH_sf"/>
</dbReference>